<dbReference type="InterPro" id="IPR036291">
    <property type="entry name" value="NAD(P)-bd_dom_sf"/>
</dbReference>
<dbReference type="InterPro" id="IPR002347">
    <property type="entry name" value="SDR_fam"/>
</dbReference>
<evidence type="ECO:0008006" key="4">
    <source>
        <dbReference type="Google" id="ProtNLM"/>
    </source>
</evidence>
<dbReference type="PANTHER" id="PTHR43157:SF31">
    <property type="entry name" value="PHOSPHATIDYLINOSITOL-GLYCAN BIOSYNTHESIS CLASS F PROTEIN"/>
    <property type="match status" value="1"/>
</dbReference>
<dbReference type="Gene3D" id="3.40.50.720">
    <property type="entry name" value="NAD(P)-binding Rossmann-like Domain"/>
    <property type="match status" value="1"/>
</dbReference>
<comment type="caution">
    <text evidence="2">The sequence shown here is derived from an EMBL/GenBank/DDBJ whole genome shotgun (WGS) entry which is preliminary data.</text>
</comment>
<dbReference type="Proteomes" id="UP000772434">
    <property type="component" value="Unassembled WGS sequence"/>
</dbReference>
<dbReference type="GO" id="GO:0016491">
    <property type="term" value="F:oxidoreductase activity"/>
    <property type="evidence" value="ECO:0007669"/>
    <property type="project" value="UniProtKB-KW"/>
</dbReference>
<dbReference type="SUPFAM" id="SSF51735">
    <property type="entry name" value="NAD(P)-binding Rossmann-fold domains"/>
    <property type="match status" value="1"/>
</dbReference>
<accession>A0A9P5U878</accession>
<dbReference type="Pfam" id="PF00106">
    <property type="entry name" value="adh_short"/>
    <property type="match status" value="1"/>
</dbReference>
<dbReference type="OrthoDB" id="542013at2759"/>
<protein>
    <recommendedName>
        <fullName evidence="4">NAD(P)-binding protein</fullName>
    </recommendedName>
</protein>
<keyword evidence="1" id="KW-0560">Oxidoreductase</keyword>
<keyword evidence="3" id="KW-1185">Reference proteome</keyword>
<evidence type="ECO:0000313" key="2">
    <source>
        <dbReference type="EMBL" id="KAF9069751.1"/>
    </source>
</evidence>
<sequence length="355" mass="39025">MARFGNHNRLAIPRSASKMVHLTFEEQMESQKTVPPLITGDFTGKTIMVTGGNSGIGFETAKHLATMNPARLIIVCRSMEKAQESISQIESETGFKNAEPMALDLGDFSTISEFATQANKTLDRLDVLIENAAVGFNTDGYTVTKDDWEMQLQVNALGPALHTLLLLPIILKTAKQHSTFPRIIMVSSGVIYSTKISSEVIASPNIIKTLSGKEALTQGRYAETKLLNVMLVDKLTALLPQSVVPLAVNPGFSVSGLSRGAKGERAEEFKKMVVDYHAYTSEQGSRHVVYASHGGKNEEVRGAFVSFKLEVQELPDWMLTEEGKTSRDKIWNEMLEVFGIVDARIPTIVAEHLKN</sequence>
<gene>
    <name evidence="2" type="ORF">BDP27DRAFT_1324910</name>
</gene>
<evidence type="ECO:0000256" key="1">
    <source>
        <dbReference type="ARBA" id="ARBA00023002"/>
    </source>
</evidence>
<name>A0A9P5U878_9AGAR</name>
<reference evidence="2" key="1">
    <citation type="submission" date="2020-11" db="EMBL/GenBank/DDBJ databases">
        <authorList>
            <consortium name="DOE Joint Genome Institute"/>
            <person name="Ahrendt S."/>
            <person name="Riley R."/>
            <person name="Andreopoulos W."/>
            <person name="Labutti K."/>
            <person name="Pangilinan J."/>
            <person name="Ruiz-Duenas F.J."/>
            <person name="Barrasa J.M."/>
            <person name="Sanchez-Garcia M."/>
            <person name="Camarero S."/>
            <person name="Miyauchi S."/>
            <person name="Serrano A."/>
            <person name="Linde D."/>
            <person name="Babiker R."/>
            <person name="Drula E."/>
            <person name="Ayuso-Fernandez I."/>
            <person name="Pacheco R."/>
            <person name="Padilla G."/>
            <person name="Ferreira P."/>
            <person name="Barriuso J."/>
            <person name="Kellner H."/>
            <person name="Castanera R."/>
            <person name="Alfaro M."/>
            <person name="Ramirez L."/>
            <person name="Pisabarro A.G."/>
            <person name="Kuo A."/>
            <person name="Tritt A."/>
            <person name="Lipzen A."/>
            <person name="He G."/>
            <person name="Yan M."/>
            <person name="Ng V."/>
            <person name="Cullen D."/>
            <person name="Martin F."/>
            <person name="Rosso M.-N."/>
            <person name="Henrissat B."/>
            <person name="Hibbett D."/>
            <person name="Martinez A.T."/>
            <person name="Grigoriev I.V."/>
        </authorList>
    </citation>
    <scope>NUCLEOTIDE SEQUENCE</scope>
    <source>
        <strain evidence="2">AH 40177</strain>
    </source>
</reference>
<dbReference type="PANTHER" id="PTHR43157">
    <property type="entry name" value="PHOSPHATIDYLINOSITOL-GLYCAN BIOSYNTHESIS CLASS F PROTEIN-RELATED"/>
    <property type="match status" value="1"/>
</dbReference>
<evidence type="ECO:0000313" key="3">
    <source>
        <dbReference type="Proteomes" id="UP000772434"/>
    </source>
</evidence>
<dbReference type="EMBL" id="JADNRY010000047">
    <property type="protein sequence ID" value="KAF9069751.1"/>
    <property type="molecule type" value="Genomic_DNA"/>
</dbReference>
<dbReference type="PRINTS" id="PR00081">
    <property type="entry name" value="GDHRDH"/>
</dbReference>
<organism evidence="2 3">
    <name type="scientific">Rhodocollybia butyracea</name>
    <dbReference type="NCBI Taxonomy" id="206335"/>
    <lineage>
        <taxon>Eukaryota</taxon>
        <taxon>Fungi</taxon>
        <taxon>Dikarya</taxon>
        <taxon>Basidiomycota</taxon>
        <taxon>Agaricomycotina</taxon>
        <taxon>Agaricomycetes</taxon>
        <taxon>Agaricomycetidae</taxon>
        <taxon>Agaricales</taxon>
        <taxon>Marasmiineae</taxon>
        <taxon>Omphalotaceae</taxon>
        <taxon>Rhodocollybia</taxon>
    </lineage>
</organism>
<proteinExistence type="predicted"/>
<dbReference type="AlphaFoldDB" id="A0A9P5U878"/>